<accession>A0A316F1D0</accession>
<organism evidence="2 3">
    <name type="scientific">Arcicella aurantiaca</name>
    <dbReference type="NCBI Taxonomy" id="591202"/>
    <lineage>
        <taxon>Bacteria</taxon>
        <taxon>Pseudomonadati</taxon>
        <taxon>Bacteroidota</taxon>
        <taxon>Cytophagia</taxon>
        <taxon>Cytophagales</taxon>
        <taxon>Flectobacillaceae</taxon>
        <taxon>Arcicella</taxon>
    </lineage>
</organism>
<dbReference type="InterPro" id="IPR043781">
    <property type="entry name" value="DUF5723"/>
</dbReference>
<dbReference type="Pfam" id="PF18990">
    <property type="entry name" value="DUF5723"/>
    <property type="match status" value="1"/>
</dbReference>
<feature type="domain" description="DUF5723" evidence="1">
    <location>
        <begin position="47"/>
        <end position="469"/>
    </location>
</feature>
<protein>
    <recommendedName>
        <fullName evidence="1">DUF5723 domain-containing protein</fullName>
    </recommendedName>
</protein>
<evidence type="ECO:0000313" key="2">
    <source>
        <dbReference type="EMBL" id="PWK29439.1"/>
    </source>
</evidence>
<reference evidence="2 3" key="1">
    <citation type="submission" date="2018-05" db="EMBL/GenBank/DDBJ databases">
        <title>Genomic Encyclopedia of Archaeal and Bacterial Type Strains, Phase II (KMG-II): from individual species to whole genera.</title>
        <authorList>
            <person name="Goeker M."/>
        </authorList>
    </citation>
    <scope>NUCLEOTIDE SEQUENCE [LARGE SCALE GENOMIC DNA]</scope>
    <source>
        <strain evidence="2 3">DSM 22214</strain>
    </source>
</reference>
<dbReference type="OrthoDB" id="9805336at2"/>
<sequence length="522" mass="59206">MITTKFKTPFIFFLFLIISNSEKLFAQQWLGISGSNYAGTNAVYNNPANLSDSRYKLYVNLVANDIFISNNYVGWNAPYSILQLLTNTAAQEYRNSRNVIVFKNTYYDINENSDTYHANILDDFRGPSFLYTINQKSAVGLLTRIKTATNFSGASLSLSNLIRLGTDTLLLKKQNFKLAESTLNVNSYAELGLSYSRILQDDDEDFVKVGITLKRVVGIYNAHINIEEADYSIIDDPSEPKKQILRINHLKANYGHTLQGAYSNASPSFAWGFGNQSAGSGWGVDLGIVYEYRPDTRKFSYREKGIRKWDASKNKYEYKIGISILDIGGINYNNPSYIRNWNVDINNTDFNSNDVSKVKDLDDAFSRINQKVGSTDANSVNNFTASLPTAFQINFDYHLRDKFYVNSLWVQGLRGSNSIGMKMPSSLSITPRWESKWVEVAMPFALLDNYSVLSFGVAGRFGPLFFGTDNLGSFLNISRPRGTDLYFGLSVPIFSKPPTLPNACFYEKKEGRNWKFWKKRKY</sequence>
<proteinExistence type="predicted"/>
<name>A0A316F1D0_9BACT</name>
<evidence type="ECO:0000259" key="1">
    <source>
        <dbReference type="Pfam" id="PF18990"/>
    </source>
</evidence>
<gene>
    <name evidence="2" type="ORF">LV89_00279</name>
</gene>
<dbReference type="AlphaFoldDB" id="A0A316F1D0"/>
<dbReference type="Proteomes" id="UP000245489">
    <property type="component" value="Unassembled WGS sequence"/>
</dbReference>
<dbReference type="RefSeq" id="WP_109741060.1">
    <property type="nucleotide sequence ID" value="NZ_QGGO01000001.1"/>
</dbReference>
<comment type="caution">
    <text evidence="2">The sequence shown here is derived from an EMBL/GenBank/DDBJ whole genome shotgun (WGS) entry which is preliminary data.</text>
</comment>
<dbReference type="EMBL" id="QGGO01000001">
    <property type="protein sequence ID" value="PWK29439.1"/>
    <property type="molecule type" value="Genomic_DNA"/>
</dbReference>
<evidence type="ECO:0000313" key="3">
    <source>
        <dbReference type="Proteomes" id="UP000245489"/>
    </source>
</evidence>
<keyword evidence="3" id="KW-1185">Reference proteome</keyword>